<dbReference type="InterPro" id="IPR050469">
    <property type="entry name" value="Diguanylate_Cyclase"/>
</dbReference>
<comment type="caution">
    <text evidence="4">The sequence shown here is derived from an EMBL/GenBank/DDBJ whole genome shotgun (WGS) entry which is preliminary data.</text>
</comment>
<comment type="catalytic activity">
    <reaction evidence="2">
        <text>2 GTP = 3',3'-c-di-GMP + 2 diphosphate</text>
        <dbReference type="Rhea" id="RHEA:24898"/>
        <dbReference type="ChEBI" id="CHEBI:33019"/>
        <dbReference type="ChEBI" id="CHEBI:37565"/>
        <dbReference type="ChEBI" id="CHEBI:58805"/>
        <dbReference type="EC" id="2.7.7.65"/>
    </reaction>
</comment>
<evidence type="ECO:0000313" key="4">
    <source>
        <dbReference type="EMBL" id="GLX81544.1"/>
    </source>
</evidence>
<evidence type="ECO:0000256" key="1">
    <source>
        <dbReference type="ARBA" id="ARBA00012528"/>
    </source>
</evidence>
<evidence type="ECO:0000313" key="5">
    <source>
        <dbReference type="Proteomes" id="UP001157133"/>
    </source>
</evidence>
<dbReference type="EMBL" id="BSSU01000004">
    <property type="protein sequence ID" value="GLX81544.1"/>
    <property type="molecule type" value="Genomic_DNA"/>
</dbReference>
<keyword evidence="5" id="KW-1185">Reference proteome</keyword>
<sequence length="315" mass="36205">MTLSFCEKVTNQLNSGVIVLDLDYRIVFWNNFLAIHANKQFKDVCDLSVYDVFPELPKRWFERKLNGVKQLNSPSFCSWEQRHHLFELPHTRPITTDSHYMAQNVTFTPIEDKGQLTHICILIEDVTDVCHYQTMLRKTLDDLAMANRIDGLTQVYNRKHWEECLAQEFARARRYDADLALIMFDLDHFKRINDNYGHQCGDMVLIETAKVIEELIRISDTFGRYGGEEFAVILPETGIAGALDVAEKIRQRIEDIALLFNEEPINVTTSIGVATIGDDDFRYEDLIAHADQALYEAKALGRNQVAVNKTLIACV</sequence>
<evidence type="ECO:0000259" key="3">
    <source>
        <dbReference type="PROSITE" id="PS50887"/>
    </source>
</evidence>
<dbReference type="Gene3D" id="3.30.70.270">
    <property type="match status" value="1"/>
</dbReference>
<protein>
    <recommendedName>
        <fullName evidence="1">diguanylate cyclase</fullName>
        <ecNumber evidence="1">2.7.7.65</ecNumber>
    </recommendedName>
</protein>
<dbReference type="PROSITE" id="PS50887">
    <property type="entry name" value="GGDEF"/>
    <property type="match status" value="1"/>
</dbReference>
<reference evidence="4 5" key="1">
    <citation type="submission" date="2023-03" db="EMBL/GenBank/DDBJ databases">
        <title>Draft genome sequence of Thalassotalea eurytherma JCM 18482T.</title>
        <authorList>
            <person name="Sawabe T."/>
        </authorList>
    </citation>
    <scope>NUCLEOTIDE SEQUENCE [LARGE SCALE GENOMIC DNA]</scope>
    <source>
        <strain evidence="4 5">JCM 18482</strain>
    </source>
</reference>
<evidence type="ECO:0000256" key="2">
    <source>
        <dbReference type="ARBA" id="ARBA00034247"/>
    </source>
</evidence>
<dbReference type="CDD" id="cd01949">
    <property type="entry name" value="GGDEF"/>
    <property type="match status" value="1"/>
</dbReference>
<dbReference type="InterPro" id="IPR000160">
    <property type="entry name" value="GGDEF_dom"/>
</dbReference>
<feature type="domain" description="GGDEF" evidence="3">
    <location>
        <begin position="177"/>
        <end position="310"/>
    </location>
</feature>
<dbReference type="EC" id="2.7.7.65" evidence="1"/>
<dbReference type="Proteomes" id="UP001157133">
    <property type="component" value="Unassembled WGS sequence"/>
</dbReference>
<dbReference type="SUPFAM" id="SSF55073">
    <property type="entry name" value="Nucleotide cyclase"/>
    <property type="match status" value="1"/>
</dbReference>
<dbReference type="PANTHER" id="PTHR45138:SF9">
    <property type="entry name" value="DIGUANYLATE CYCLASE DGCM-RELATED"/>
    <property type="match status" value="1"/>
</dbReference>
<dbReference type="NCBIfam" id="TIGR00254">
    <property type="entry name" value="GGDEF"/>
    <property type="match status" value="1"/>
</dbReference>
<dbReference type="Pfam" id="PF00990">
    <property type="entry name" value="GGDEF"/>
    <property type="match status" value="1"/>
</dbReference>
<dbReference type="Gene3D" id="3.30.450.20">
    <property type="entry name" value="PAS domain"/>
    <property type="match status" value="1"/>
</dbReference>
<dbReference type="InterPro" id="IPR035965">
    <property type="entry name" value="PAS-like_dom_sf"/>
</dbReference>
<dbReference type="InterPro" id="IPR043128">
    <property type="entry name" value="Rev_trsase/Diguanyl_cyclase"/>
</dbReference>
<dbReference type="SUPFAM" id="SSF55785">
    <property type="entry name" value="PYP-like sensor domain (PAS domain)"/>
    <property type="match status" value="1"/>
</dbReference>
<dbReference type="Pfam" id="PF08448">
    <property type="entry name" value="PAS_4"/>
    <property type="match status" value="1"/>
</dbReference>
<proteinExistence type="predicted"/>
<dbReference type="PANTHER" id="PTHR45138">
    <property type="entry name" value="REGULATORY COMPONENTS OF SENSORY TRANSDUCTION SYSTEM"/>
    <property type="match status" value="1"/>
</dbReference>
<gene>
    <name evidence="4" type="ORF">theurythT_09960</name>
</gene>
<organism evidence="4 5">
    <name type="scientific">Thalassotalea eurytherma</name>
    <dbReference type="NCBI Taxonomy" id="1144278"/>
    <lineage>
        <taxon>Bacteria</taxon>
        <taxon>Pseudomonadati</taxon>
        <taxon>Pseudomonadota</taxon>
        <taxon>Gammaproteobacteria</taxon>
        <taxon>Alteromonadales</taxon>
        <taxon>Colwelliaceae</taxon>
        <taxon>Thalassotalea</taxon>
    </lineage>
</organism>
<dbReference type="RefSeq" id="WP_284206877.1">
    <property type="nucleotide sequence ID" value="NZ_BSSU01000004.1"/>
</dbReference>
<dbReference type="InterPro" id="IPR029787">
    <property type="entry name" value="Nucleotide_cyclase"/>
</dbReference>
<name>A0ABQ6H1Z9_9GAMM</name>
<dbReference type="InterPro" id="IPR013656">
    <property type="entry name" value="PAS_4"/>
</dbReference>
<dbReference type="SMART" id="SM00267">
    <property type="entry name" value="GGDEF"/>
    <property type="match status" value="1"/>
</dbReference>
<accession>A0ABQ6H1Z9</accession>